<evidence type="ECO:0000313" key="2">
    <source>
        <dbReference type="Proteomes" id="UP001151002"/>
    </source>
</evidence>
<dbReference type="InterPro" id="IPR011042">
    <property type="entry name" value="6-blade_b-propeller_TolB-like"/>
</dbReference>
<sequence>MAALLVAALVGVPVEPPGEVVAAGPFDSAVDRRGRVYVTEGDTLVRLSPRGRRATVASFPSRLVPAPARLPDGTPRGTPVRMPAVPTAVAQGPDGAFYVGELTGFPFPPGRARVWRVVPGQPPEVYAGGLTAVVDLAWGPDGLYVLELAKNGLLSGDRTGALVRVGEQGRHREVASAGLTAPTGLTIRGRYAYVTREDEVRRIELGRQTEA</sequence>
<comment type="caution">
    <text evidence="1">The sequence shown here is derived from an EMBL/GenBank/DDBJ whole genome shotgun (WGS) entry which is preliminary data.</text>
</comment>
<accession>A0ABT4BEU6</accession>
<dbReference type="Gene3D" id="2.120.10.30">
    <property type="entry name" value="TolB, C-terminal domain"/>
    <property type="match status" value="1"/>
</dbReference>
<organism evidence="1 2">
    <name type="scientific">Paractinoplanes pyxinae</name>
    <dbReference type="NCBI Taxonomy" id="2997416"/>
    <lineage>
        <taxon>Bacteria</taxon>
        <taxon>Bacillati</taxon>
        <taxon>Actinomycetota</taxon>
        <taxon>Actinomycetes</taxon>
        <taxon>Micromonosporales</taxon>
        <taxon>Micromonosporaceae</taxon>
        <taxon>Paractinoplanes</taxon>
    </lineage>
</organism>
<protein>
    <submittedName>
        <fullName evidence="1">ScyD/ScyE family protein</fullName>
    </submittedName>
</protein>
<dbReference type="EMBL" id="JAPNTZ010000020">
    <property type="protein sequence ID" value="MCY1144477.1"/>
    <property type="molecule type" value="Genomic_DNA"/>
</dbReference>
<dbReference type="RefSeq" id="WP_267569060.1">
    <property type="nucleotide sequence ID" value="NZ_JAPNTZ010000020.1"/>
</dbReference>
<proteinExistence type="predicted"/>
<keyword evidence="2" id="KW-1185">Reference proteome</keyword>
<dbReference type="Proteomes" id="UP001151002">
    <property type="component" value="Unassembled WGS sequence"/>
</dbReference>
<dbReference type="SUPFAM" id="SSF63829">
    <property type="entry name" value="Calcium-dependent phosphotriesterase"/>
    <property type="match status" value="1"/>
</dbReference>
<dbReference type="NCBIfam" id="NF033206">
    <property type="entry name" value="ScyE_fam"/>
    <property type="match status" value="1"/>
</dbReference>
<evidence type="ECO:0000313" key="1">
    <source>
        <dbReference type="EMBL" id="MCY1144477.1"/>
    </source>
</evidence>
<gene>
    <name evidence="1" type="ORF">OWR29_41320</name>
</gene>
<reference evidence="1" key="1">
    <citation type="submission" date="2022-11" db="EMBL/GenBank/DDBJ databases">
        <authorList>
            <person name="Somphong A."/>
            <person name="Phongsopitanun W."/>
        </authorList>
    </citation>
    <scope>NUCLEOTIDE SEQUENCE</scope>
    <source>
        <strain evidence="1">Pm04-4</strain>
    </source>
</reference>
<name>A0ABT4BEU6_9ACTN</name>
<dbReference type="InterPro" id="IPR048031">
    <property type="entry name" value="ScyD/ScyE-like"/>
</dbReference>